<dbReference type="InterPro" id="IPR036291">
    <property type="entry name" value="NAD(P)-bd_dom_sf"/>
</dbReference>
<dbReference type="PANTHER" id="PTHR47129">
    <property type="entry name" value="QUINONE OXIDOREDUCTASE 2"/>
    <property type="match status" value="1"/>
</dbReference>
<evidence type="ECO:0000313" key="3">
    <source>
        <dbReference type="Proteomes" id="UP000799770"/>
    </source>
</evidence>
<keyword evidence="3" id="KW-1185">Reference proteome</keyword>
<proteinExistence type="predicted"/>
<dbReference type="OrthoDB" id="419598at2759"/>
<dbReference type="Proteomes" id="UP000799770">
    <property type="component" value="Unassembled WGS sequence"/>
</dbReference>
<dbReference type="AlphaFoldDB" id="A0A6A5YW48"/>
<name>A0A6A5YW48_9PLEO</name>
<dbReference type="InterPro" id="IPR052718">
    <property type="entry name" value="NmrA-type_oxidoreductase"/>
</dbReference>
<evidence type="ECO:0000259" key="1">
    <source>
        <dbReference type="Pfam" id="PF05368"/>
    </source>
</evidence>
<dbReference type="Gene3D" id="3.40.50.720">
    <property type="entry name" value="NAD(P)-binding Rossmann-like Domain"/>
    <property type="match status" value="1"/>
</dbReference>
<evidence type="ECO:0000313" key="2">
    <source>
        <dbReference type="EMBL" id="KAF2111093.1"/>
    </source>
</evidence>
<dbReference type="SUPFAM" id="SSF51735">
    <property type="entry name" value="NAD(P)-binding Rossmann-fold domains"/>
    <property type="match status" value="1"/>
</dbReference>
<sequence length="313" mass="34295">MIVLTGTTGGLGRVALQTILEQKLVPTSELRISASNTASIPSHVRDLGVEVRVGNLYEPSTLRASYAGADVLFLVSYPSVGEERFALHRNAIDAAKDVGIKHMIYTSLSFCGSSEGNESMSRIMTAHLKTEAYLKASGLTYTIVRMASYAHLWNNFAGFLRLDEDGPQEVVLPGDGLGHWADRKDLGEATARVIVNWKDYINETISLTGPELLTGTDIIKKYTVHTGRPVNVRILPPADAIPWHIEHGSVDAAKAEFLGIWASWHEAMSRGEKAYIDPNLERLLGRKPRTIDEQADEIFGSQNGLDVKDLVGI</sequence>
<gene>
    <name evidence="2" type="ORF">BDV96DRAFT_690516</name>
</gene>
<dbReference type="EMBL" id="ML977335">
    <property type="protein sequence ID" value="KAF2111093.1"/>
    <property type="molecule type" value="Genomic_DNA"/>
</dbReference>
<organism evidence="2 3">
    <name type="scientific">Lophiotrema nucula</name>
    <dbReference type="NCBI Taxonomy" id="690887"/>
    <lineage>
        <taxon>Eukaryota</taxon>
        <taxon>Fungi</taxon>
        <taxon>Dikarya</taxon>
        <taxon>Ascomycota</taxon>
        <taxon>Pezizomycotina</taxon>
        <taxon>Dothideomycetes</taxon>
        <taxon>Pleosporomycetidae</taxon>
        <taxon>Pleosporales</taxon>
        <taxon>Lophiotremataceae</taxon>
        <taxon>Lophiotrema</taxon>
    </lineage>
</organism>
<feature type="domain" description="NmrA-like" evidence="1">
    <location>
        <begin position="2"/>
        <end position="238"/>
    </location>
</feature>
<protein>
    <recommendedName>
        <fullName evidence="1">NmrA-like domain-containing protein</fullName>
    </recommendedName>
</protein>
<dbReference type="PANTHER" id="PTHR47129:SF1">
    <property type="entry name" value="NMRA-LIKE DOMAIN-CONTAINING PROTEIN"/>
    <property type="match status" value="1"/>
</dbReference>
<accession>A0A6A5YW48</accession>
<dbReference type="Gene3D" id="3.90.25.10">
    <property type="entry name" value="UDP-galactose 4-epimerase, domain 1"/>
    <property type="match status" value="1"/>
</dbReference>
<reference evidence="2" key="1">
    <citation type="journal article" date="2020" name="Stud. Mycol.">
        <title>101 Dothideomycetes genomes: a test case for predicting lifestyles and emergence of pathogens.</title>
        <authorList>
            <person name="Haridas S."/>
            <person name="Albert R."/>
            <person name="Binder M."/>
            <person name="Bloem J."/>
            <person name="Labutti K."/>
            <person name="Salamov A."/>
            <person name="Andreopoulos B."/>
            <person name="Baker S."/>
            <person name="Barry K."/>
            <person name="Bills G."/>
            <person name="Bluhm B."/>
            <person name="Cannon C."/>
            <person name="Castanera R."/>
            <person name="Culley D."/>
            <person name="Daum C."/>
            <person name="Ezra D."/>
            <person name="Gonzalez J."/>
            <person name="Henrissat B."/>
            <person name="Kuo A."/>
            <person name="Liang C."/>
            <person name="Lipzen A."/>
            <person name="Lutzoni F."/>
            <person name="Magnuson J."/>
            <person name="Mondo S."/>
            <person name="Nolan M."/>
            <person name="Ohm R."/>
            <person name="Pangilinan J."/>
            <person name="Park H.-J."/>
            <person name="Ramirez L."/>
            <person name="Alfaro M."/>
            <person name="Sun H."/>
            <person name="Tritt A."/>
            <person name="Yoshinaga Y."/>
            <person name="Zwiers L.-H."/>
            <person name="Turgeon B."/>
            <person name="Goodwin S."/>
            <person name="Spatafora J."/>
            <person name="Crous P."/>
            <person name="Grigoriev I."/>
        </authorList>
    </citation>
    <scope>NUCLEOTIDE SEQUENCE</scope>
    <source>
        <strain evidence="2">CBS 627.86</strain>
    </source>
</reference>
<dbReference type="InterPro" id="IPR008030">
    <property type="entry name" value="NmrA-like"/>
</dbReference>
<dbReference type="Pfam" id="PF05368">
    <property type="entry name" value="NmrA"/>
    <property type="match status" value="1"/>
</dbReference>